<feature type="domain" description="ABC3 transporter permease C-terminal" evidence="8">
    <location>
        <begin position="303"/>
        <end position="416"/>
    </location>
</feature>
<dbReference type="EMBL" id="JABSXK010000001">
    <property type="protein sequence ID" value="NRV08768.1"/>
    <property type="molecule type" value="Genomic_DNA"/>
</dbReference>
<evidence type="ECO:0000313" key="12">
    <source>
        <dbReference type="Proteomes" id="UP000031866"/>
    </source>
</evidence>
<dbReference type="InterPro" id="IPR050250">
    <property type="entry name" value="Macrolide_Exporter_MacB"/>
</dbReference>
<evidence type="ECO:0000313" key="11">
    <source>
        <dbReference type="EMBL" id="NRV08768.1"/>
    </source>
</evidence>
<dbReference type="AlphaFoldDB" id="A0A0B5QJS6"/>
<dbReference type="PANTHER" id="PTHR30572:SF4">
    <property type="entry name" value="ABC TRANSPORTER PERMEASE YTRF"/>
    <property type="match status" value="1"/>
</dbReference>
<dbReference type="GO" id="GO:0005886">
    <property type="term" value="C:plasma membrane"/>
    <property type="evidence" value="ECO:0007669"/>
    <property type="project" value="UniProtKB-SubCell"/>
</dbReference>
<feature type="transmembrane region" description="Helical" evidence="7">
    <location>
        <begin position="346"/>
        <end position="378"/>
    </location>
</feature>
<proteinExistence type="inferred from homology"/>
<gene>
    <name evidence="11" type="ORF">DFH45_001731</name>
    <name evidence="10" type="ORF">LF65_00277</name>
</gene>
<dbReference type="GO" id="GO:0022857">
    <property type="term" value="F:transmembrane transporter activity"/>
    <property type="evidence" value="ECO:0007669"/>
    <property type="project" value="TreeGrafter"/>
</dbReference>
<dbReference type="EMBL" id="CP010086">
    <property type="protein sequence ID" value="AJG96953.1"/>
    <property type="molecule type" value="Genomic_DNA"/>
</dbReference>
<keyword evidence="2" id="KW-1003">Cell membrane</keyword>
<organism evidence="10 12">
    <name type="scientific">Clostridium beijerinckii</name>
    <name type="common">Clostridium MP</name>
    <dbReference type="NCBI Taxonomy" id="1520"/>
    <lineage>
        <taxon>Bacteria</taxon>
        <taxon>Bacillati</taxon>
        <taxon>Bacillota</taxon>
        <taxon>Clostridia</taxon>
        <taxon>Eubacteriales</taxon>
        <taxon>Clostridiaceae</taxon>
        <taxon>Clostridium</taxon>
    </lineage>
</organism>
<evidence type="ECO:0000313" key="10">
    <source>
        <dbReference type="EMBL" id="AJG96953.1"/>
    </source>
</evidence>
<dbReference type="Proteomes" id="UP000031866">
    <property type="component" value="Chromosome"/>
</dbReference>
<feature type="transmembrane region" description="Helical" evidence="7">
    <location>
        <begin position="21"/>
        <end position="45"/>
    </location>
</feature>
<dbReference type="InterPro" id="IPR025857">
    <property type="entry name" value="MacB_PCD"/>
</dbReference>
<evidence type="ECO:0000256" key="3">
    <source>
        <dbReference type="ARBA" id="ARBA00022692"/>
    </source>
</evidence>
<feature type="transmembrane region" description="Helical" evidence="7">
    <location>
        <begin position="384"/>
        <end position="406"/>
    </location>
</feature>
<evidence type="ECO:0000256" key="6">
    <source>
        <dbReference type="ARBA" id="ARBA00038076"/>
    </source>
</evidence>
<dbReference type="PANTHER" id="PTHR30572">
    <property type="entry name" value="MEMBRANE COMPONENT OF TRANSPORTER-RELATED"/>
    <property type="match status" value="1"/>
</dbReference>
<reference evidence="12" key="1">
    <citation type="submission" date="2014-12" db="EMBL/GenBank/DDBJ databases">
        <title>Genome sequence of Clostridium beijerinckii strain 59B.</title>
        <authorList>
            <person name="Little G.T."/>
            <person name="Minton N.P."/>
        </authorList>
    </citation>
    <scope>NUCLEOTIDE SEQUENCE [LARGE SCALE GENOMIC DNA]</scope>
    <source>
        <strain evidence="12">59B</strain>
    </source>
</reference>
<reference evidence="10" key="2">
    <citation type="submission" date="2016-02" db="EMBL/GenBank/DDBJ databases">
        <title>Genome sequence of Clostridium beijerinckii strain 59B.</title>
        <authorList>
            <person name="Little G.T."/>
            <person name="Minton N.P."/>
        </authorList>
    </citation>
    <scope>NUCLEOTIDE SEQUENCE</scope>
    <source>
        <strain evidence="10">NCIMB 14988</strain>
    </source>
</reference>
<comment type="subcellular location">
    <subcellularLocation>
        <location evidence="1">Cell membrane</location>
        <topology evidence="1">Multi-pass membrane protein</topology>
    </subcellularLocation>
</comment>
<dbReference type="Pfam" id="PF12704">
    <property type="entry name" value="MacB_PCD"/>
    <property type="match status" value="1"/>
</dbReference>
<evidence type="ECO:0000256" key="5">
    <source>
        <dbReference type="ARBA" id="ARBA00023136"/>
    </source>
</evidence>
<accession>A0A0B5QJS6</accession>
<dbReference type="STRING" id="1520.LF65_00277"/>
<evidence type="ECO:0000256" key="7">
    <source>
        <dbReference type="SAM" id="Phobius"/>
    </source>
</evidence>
<feature type="transmembrane region" description="Helical" evidence="7">
    <location>
        <begin position="299"/>
        <end position="325"/>
    </location>
</feature>
<dbReference type="OrthoDB" id="9770036at2"/>
<keyword evidence="4 7" id="KW-1133">Transmembrane helix</keyword>
<comment type="similarity">
    <text evidence="6">Belongs to the ABC-4 integral membrane protein family.</text>
</comment>
<protein>
    <submittedName>
        <fullName evidence="11">ABC transport system permease protein</fullName>
    </submittedName>
    <submittedName>
        <fullName evidence="10">ABC transporter permease</fullName>
    </submittedName>
</protein>
<dbReference type="KEGG" id="cbei:LF65_00277"/>
<dbReference type="InterPro" id="IPR003838">
    <property type="entry name" value="ABC3_permease_C"/>
</dbReference>
<reference evidence="11" key="3">
    <citation type="submission" date="2020-05" db="EMBL/GenBank/DDBJ databases">
        <title>Genomic insights into acetone-butanol-ethanol (ABE) fermentation by sequencing solventogenic clostridia strains.</title>
        <authorList>
            <person name="Brown S."/>
        </authorList>
    </citation>
    <scope>NUCLEOTIDE SEQUENCE</scope>
    <source>
        <strain evidence="11">DJ126</strain>
    </source>
</reference>
<evidence type="ECO:0000259" key="8">
    <source>
        <dbReference type="Pfam" id="PF02687"/>
    </source>
</evidence>
<name>A0A0B5QJS6_CLOBE</name>
<dbReference type="Pfam" id="PF02687">
    <property type="entry name" value="FtsX"/>
    <property type="match status" value="1"/>
</dbReference>
<evidence type="ECO:0000256" key="1">
    <source>
        <dbReference type="ARBA" id="ARBA00004651"/>
    </source>
</evidence>
<feature type="domain" description="MacB-like periplasmic core" evidence="9">
    <location>
        <begin position="21"/>
        <end position="263"/>
    </location>
</feature>
<evidence type="ECO:0000256" key="2">
    <source>
        <dbReference type="ARBA" id="ARBA00022475"/>
    </source>
</evidence>
<sequence length="423" mass="45683">MFIKENIALAIAGIKSSKMRSLLTMLGIIIGISSVIGIVSIGSAITSTVSSQMDKMGANNIDIGIAVKKEDGTASGNGTSKQPEDSDLITMEQINSFNEVFKDKINSISVQEQLGQGKVKDGYSYANVSTTGVNEGYKQVKNLKLISGRFITDRDVKANSKVAIVSDKLVNNIFKGKTDPLGKEIKVYANDDIQTYVIAGVYQYENSSLFGMGEGSTSEKDRRTSLYIPITTEKALQKNKNFEYFTVVPKMGIDKGKLVSDMQKYGNKMYKNNKNWTLMVQNNEADAAEITSVLGMISMGISVIAAIALLVGGIGVMNIMLVSVTERTREIGTRKALGAKSSHIKMQFIIESVIICTIGGTIGIILGIGMGIIACIVLKSPISISIPTILISFTFSMAIGVFFGYYPAKKAASLDPIEALRYE</sequence>
<keyword evidence="5 7" id="KW-0472">Membrane</keyword>
<keyword evidence="3 7" id="KW-0812">Transmembrane</keyword>
<dbReference type="RefSeq" id="WP_041893556.1">
    <property type="nucleotide sequence ID" value="NZ_CP010086.2"/>
</dbReference>
<evidence type="ECO:0000259" key="9">
    <source>
        <dbReference type="Pfam" id="PF12704"/>
    </source>
</evidence>
<dbReference type="Proteomes" id="UP000821656">
    <property type="component" value="Unassembled WGS sequence"/>
</dbReference>
<evidence type="ECO:0000256" key="4">
    <source>
        <dbReference type="ARBA" id="ARBA00022989"/>
    </source>
</evidence>